<comment type="caution">
    <text evidence="2">The sequence shown here is derived from an EMBL/GenBank/DDBJ whole genome shotgun (WGS) entry which is preliminary data.</text>
</comment>
<keyword evidence="3" id="KW-1185">Reference proteome</keyword>
<evidence type="ECO:0000313" key="2">
    <source>
        <dbReference type="EMBL" id="CAK9051799.1"/>
    </source>
</evidence>
<name>A0ABP0MM58_9DINO</name>
<dbReference type="EMBL" id="CAXAMN010018091">
    <property type="protein sequence ID" value="CAK9051799.1"/>
    <property type="molecule type" value="Genomic_DNA"/>
</dbReference>
<accession>A0ABP0MM58</accession>
<dbReference type="InterPro" id="IPR057191">
    <property type="entry name" value="DUF7869"/>
</dbReference>
<dbReference type="Proteomes" id="UP001642484">
    <property type="component" value="Unassembled WGS sequence"/>
</dbReference>
<protein>
    <recommendedName>
        <fullName evidence="1">DUF7869 domain-containing protein</fullName>
    </recommendedName>
</protein>
<sequence length="495" mass="56388">MDQDQFVFDACKELLAGQTESGTTSWKLQDLAVCRRAWGSIHGLGSERLEKLFDAARSKQPSPPLDLRYLKRPTSHVGQRKAKASAEIFSYLTTLYESTAETLPDLKDSTFDHVNPSSIPVSSLDVTEALDAYSAELNRLMSASEVENKMPRKRKRQVEINRERLEGPNALEVKWLPPGSMKEIYQQFLVVSEMDPPPSFPTFWRVWLSEFPMLRFRQASQHATCSVCVRHRVMVKALGSHMRARTEQIRLFHEHLRAQYMDRCLYYQRKSWSRMKGSAVCVIADGMDQTKFSLPRSAVLQGKEFSTMQKVKLHIALAICHGRFILFSISNADCKKDPNASIELLSHCLTLLQRQGQDLPTTDLYLQHDNCCREFKNNSGLRWAASQVSGANLRSICCSYLRTGHTHEDVDQIFGTLSKFMLKQRKLQTPGDVQAMIEAFLKDAKLPFECERHCVVMNDVRDWSLAHTEVNSVLWGVGGRKCLCGAFGHRSFLDD</sequence>
<proteinExistence type="predicted"/>
<evidence type="ECO:0000313" key="3">
    <source>
        <dbReference type="Proteomes" id="UP001642484"/>
    </source>
</evidence>
<evidence type="ECO:0000259" key="1">
    <source>
        <dbReference type="Pfam" id="PF25273"/>
    </source>
</evidence>
<organism evidence="2 3">
    <name type="scientific">Durusdinium trenchii</name>
    <dbReference type="NCBI Taxonomy" id="1381693"/>
    <lineage>
        <taxon>Eukaryota</taxon>
        <taxon>Sar</taxon>
        <taxon>Alveolata</taxon>
        <taxon>Dinophyceae</taxon>
        <taxon>Suessiales</taxon>
        <taxon>Symbiodiniaceae</taxon>
        <taxon>Durusdinium</taxon>
    </lineage>
</organism>
<dbReference type="PANTHER" id="PTHR33153:SF3">
    <property type="entry name" value="TRAFFICKING PROTEIN PARTICLE COMPLEX SUBUNIT 11 DOMAIN-CONTAINING PROTEIN"/>
    <property type="match status" value="1"/>
</dbReference>
<gene>
    <name evidence="2" type="ORF">CCMP2556_LOCUS26222</name>
</gene>
<dbReference type="PANTHER" id="PTHR33153">
    <property type="entry name" value="MYND-TYPE DOMAIN-CONTAINING PROTEIN"/>
    <property type="match status" value="1"/>
</dbReference>
<dbReference type="Pfam" id="PF25273">
    <property type="entry name" value="DUF7869"/>
    <property type="match status" value="1"/>
</dbReference>
<reference evidence="2 3" key="1">
    <citation type="submission" date="2024-02" db="EMBL/GenBank/DDBJ databases">
        <authorList>
            <person name="Chen Y."/>
            <person name="Shah S."/>
            <person name="Dougan E. K."/>
            <person name="Thang M."/>
            <person name="Chan C."/>
        </authorList>
    </citation>
    <scope>NUCLEOTIDE SEQUENCE [LARGE SCALE GENOMIC DNA]</scope>
</reference>
<feature type="domain" description="DUF7869" evidence="1">
    <location>
        <begin position="304"/>
        <end position="463"/>
    </location>
</feature>